<sequence length="58" mass="5993">MDGGVALTALGLFLLGGAWSIWRADHDAKGRTAPQVFFTLVLLVAAGLAIASGVLRQV</sequence>
<gene>
    <name evidence="2" type="ORF">AVDCRST_MAG52-3034</name>
</gene>
<keyword evidence="1" id="KW-1133">Transmembrane helix</keyword>
<organism evidence="2">
    <name type="scientific">uncultured Blastococcus sp</name>
    <dbReference type="NCBI Taxonomy" id="217144"/>
    <lineage>
        <taxon>Bacteria</taxon>
        <taxon>Bacillati</taxon>
        <taxon>Actinomycetota</taxon>
        <taxon>Actinomycetes</taxon>
        <taxon>Geodermatophilales</taxon>
        <taxon>Geodermatophilaceae</taxon>
        <taxon>Blastococcus</taxon>
        <taxon>environmental samples</taxon>
    </lineage>
</organism>
<dbReference type="EMBL" id="CADCTN010000210">
    <property type="protein sequence ID" value="CAA9267866.1"/>
    <property type="molecule type" value="Genomic_DNA"/>
</dbReference>
<evidence type="ECO:0000313" key="2">
    <source>
        <dbReference type="EMBL" id="CAA9267866.1"/>
    </source>
</evidence>
<proteinExistence type="predicted"/>
<feature type="transmembrane region" description="Helical" evidence="1">
    <location>
        <begin position="36"/>
        <end position="55"/>
    </location>
</feature>
<dbReference type="AlphaFoldDB" id="A0A6J4J1K8"/>
<evidence type="ECO:0000256" key="1">
    <source>
        <dbReference type="SAM" id="Phobius"/>
    </source>
</evidence>
<reference evidence="2" key="1">
    <citation type="submission" date="2020-02" db="EMBL/GenBank/DDBJ databases">
        <authorList>
            <person name="Meier V. D."/>
        </authorList>
    </citation>
    <scope>NUCLEOTIDE SEQUENCE</scope>
    <source>
        <strain evidence="2">AVDCRST_MAG52</strain>
    </source>
</reference>
<name>A0A6J4J1K8_9ACTN</name>
<protein>
    <submittedName>
        <fullName evidence="2">Uncharacterized protein</fullName>
    </submittedName>
</protein>
<keyword evidence="1" id="KW-0812">Transmembrane</keyword>
<accession>A0A6J4J1K8</accession>
<keyword evidence="1" id="KW-0472">Membrane</keyword>